<dbReference type="InterPro" id="IPR051201">
    <property type="entry name" value="Chloro_Bact_Ser_Proteases"/>
</dbReference>
<keyword evidence="2" id="KW-0378">Hydrolase</keyword>
<keyword evidence="5" id="KW-0812">Transmembrane</keyword>
<feature type="compositionally biased region" description="Acidic residues" evidence="4">
    <location>
        <begin position="20"/>
        <end position="34"/>
    </location>
</feature>
<proteinExistence type="predicted"/>
<comment type="caution">
    <text evidence="6">The sequence shown here is derived from an EMBL/GenBank/DDBJ whole genome shotgun (WGS) entry which is preliminary data.</text>
</comment>
<evidence type="ECO:0000256" key="3">
    <source>
        <dbReference type="ARBA" id="ARBA00022825"/>
    </source>
</evidence>
<evidence type="ECO:0000256" key="5">
    <source>
        <dbReference type="SAM" id="Phobius"/>
    </source>
</evidence>
<dbReference type="GO" id="GO:0006508">
    <property type="term" value="P:proteolysis"/>
    <property type="evidence" value="ECO:0007669"/>
    <property type="project" value="UniProtKB-KW"/>
</dbReference>
<dbReference type="RefSeq" id="WP_120747649.1">
    <property type="nucleotide sequence ID" value="NZ_RBAH01000008.1"/>
</dbReference>
<accession>A0A3B0CFM1</accession>
<keyword evidence="1 6" id="KW-0645">Protease</keyword>
<evidence type="ECO:0000313" key="6">
    <source>
        <dbReference type="EMBL" id="RKN84393.1"/>
    </source>
</evidence>
<reference evidence="6 7" key="1">
    <citation type="journal article" date="2007" name="Int. J. Syst. Evol. Microbiol.">
        <title>Paenibacillus ginsengarvi sp. nov., isolated from soil from ginseng cultivation.</title>
        <authorList>
            <person name="Yoon M.H."/>
            <person name="Ten L.N."/>
            <person name="Im W.T."/>
        </authorList>
    </citation>
    <scope>NUCLEOTIDE SEQUENCE [LARGE SCALE GENOMIC DNA]</scope>
    <source>
        <strain evidence="6 7">KCTC 13059</strain>
    </source>
</reference>
<dbReference type="PRINTS" id="PR00834">
    <property type="entry name" value="PROTEASES2C"/>
</dbReference>
<dbReference type="SUPFAM" id="SSF50494">
    <property type="entry name" value="Trypsin-like serine proteases"/>
    <property type="match status" value="1"/>
</dbReference>
<dbReference type="PANTHER" id="PTHR43343">
    <property type="entry name" value="PEPTIDASE S12"/>
    <property type="match status" value="1"/>
</dbReference>
<dbReference type="EMBL" id="RBAH01000008">
    <property type="protein sequence ID" value="RKN84393.1"/>
    <property type="molecule type" value="Genomic_DNA"/>
</dbReference>
<dbReference type="Proteomes" id="UP000282311">
    <property type="component" value="Unassembled WGS sequence"/>
</dbReference>
<sequence length="282" mass="30664">MSDREEEKFEEERARREQPWDEQEPPLWSDADEEEDQAYFEKKARARKRLKKILAVLLAAVLLANVLSFWPMLYNMQAIRFLSVSRELSRSDQVSGYKQAVAVVGSKGGKGTGFVVSSGGYIVTNYHVIEGKSSLFVSFPKGKSYPAEVVSSNPSADLALLRIDPGDAALHALPLNRAGSAQSGDSVYIIGNPLMFDRVANAGTIVGEMPIDSMDIPIIAIEAPIYKGNSGSPVINEQGEVVAVVFATASIERSGETMKVGLAIPIRYLLSDLDRLGVSLAQ</sequence>
<keyword evidence="7" id="KW-1185">Reference proteome</keyword>
<evidence type="ECO:0000256" key="4">
    <source>
        <dbReference type="SAM" id="MobiDB-lite"/>
    </source>
</evidence>
<dbReference type="AlphaFoldDB" id="A0A3B0CFM1"/>
<keyword evidence="5" id="KW-0472">Membrane</keyword>
<name>A0A3B0CFM1_9BACL</name>
<keyword evidence="5" id="KW-1133">Transmembrane helix</keyword>
<dbReference type="GO" id="GO:0004252">
    <property type="term" value="F:serine-type endopeptidase activity"/>
    <property type="evidence" value="ECO:0007669"/>
    <property type="project" value="InterPro"/>
</dbReference>
<protein>
    <submittedName>
        <fullName evidence="6">Serine protease</fullName>
    </submittedName>
</protein>
<evidence type="ECO:0000313" key="7">
    <source>
        <dbReference type="Proteomes" id="UP000282311"/>
    </source>
</evidence>
<feature type="transmembrane region" description="Helical" evidence="5">
    <location>
        <begin position="53"/>
        <end position="73"/>
    </location>
</feature>
<feature type="region of interest" description="Disordered" evidence="4">
    <location>
        <begin position="1"/>
        <end position="34"/>
    </location>
</feature>
<dbReference type="PANTHER" id="PTHR43343:SF3">
    <property type="entry name" value="PROTEASE DO-LIKE 8, CHLOROPLASTIC"/>
    <property type="match status" value="1"/>
</dbReference>
<evidence type="ECO:0000256" key="1">
    <source>
        <dbReference type="ARBA" id="ARBA00022670"/>
    </source>
</evidence>
<evidence type="ECO:0000256" key="2">
    <source>
        <dbReference type="ARBA" id="ARBA00022801"/>
    </source>
</evidence>
<dbReference type="Gene3D" id="2.40.10.120">
    <property type="match status" value="1"/>
</dbReference>
<dbReference type="InterPro" id="IPR009003">
    <property type="entry name" value="Peptidase_S1_PA"/>
</dbReference>
<dbReference type="OrthoDB" id="9766361at2"/>
<keyword evidence="3" id="KW-0720">Serine protease</keyword>
<gene>
    <name evidence="6" type="ORF">D7M11_12960</name>
</gene>
<dbReference type="InterPro" id="IPR001940">
    <property type="entry name" value="Peptidase_S1C"/>
</dbReference>
<feature type="compositionally biased region" description="Basic and acidic residues" evidence="4">
    <location>
        <begin position="1"/>
        <end position="19"/>
    </location>
</feature>
<dbReference type="Pfam" id="PF13365">
    <property type="entry name" value="Trypsin_2"/>
    <property type="match status" value="1"/>
</dbReference>
<organism evidence="6 7">
    <name type="scientific">Paenibacillus ginsengarvi</name>
    <dbReference type="NCBI Taxonomy" id="400777"/>
    <lineage>
        <taxon>Bacteria</taxon>
        <taxon>Bacillati</taxon>
        <taxon>Bacillota</taxon>
        <taxon>Bacilli</taxon>
        <taxon>Bacillales</taxon>
        <taxon>Paenibacillaceae</taxon>
        <taxon>Paenibacillus</taxon>
    </lineage>
</organism>